<proteinExistence type="predicted"/>
<gene>
    <name evidence="2" type="ORF">EG327_003063</name>
</gene>
<sequence>MPTYNPLQTKVQLRIASLADTTTPAPERQKGKYATSVTENAEDILKAGRILKETPIALGDDDSKLHYLGAEGTPFYLMHASEEVDKPPGEETVMERAMRRGYELLKLEKSRPSKPVIPSFGSISTLSSLDPDLDFSEFDLTKGDSVRASSPKVSAVPSITPDQFALEIEKRRAAPIEGHGLPGQVPDMFAASQDHSATPKNQHSLRDGSGAQGTNPSLIPQALGLSLTFNDETFLRAFKKPYGPQDIKTDVYINGEHSGSTTAPARRAADAKNKAAEDSREPLFSGKRVHRMAERAMVLVPPEQNADGSLRLRNRSKASLAGPEERWNQINAALLEEANAMGFNKRGERPPVGAYLASVVALPMPSAVESFQKAGGPKFGVIDVIISVGSGWKLGPSSPYIMEPTRSVDDQFKVPKHENDSAMDVRLPMIKDNALATNTDHTSGEVNEGGLPEACELTDSRDEGKEDSDLKSNELQTEHAQPESLRTLESPQVAEDPPKWQGPKQAEASIEPAELQTPFPPTRPLTPPTDDLPQAFRTGLRLDDKLQSPVYLTVQPSSSVDSSSPERDMPNGQPKRSRRAIGNSELKSLFGPEFDSLPLLPSSQGSMLPPQTPLSSFDSNRKRKWKPDAITSPKSQRPVKRNRGSSISNADSPGKPFLTRNGFEEAKAAVAKPHESPAETPLIRRIVIKNQGETIVDKQLDKPLKLSRKVAAPEMPKVPSSPVYPLHEDVIFSTRKLSNTITPSMKPPQAVQPPTPHASSSPTRKPLKSRSSSPIKKSRTPINQPTPVNRVAQRNRDEKARTQAKQMAELDESWKLPELSKDCVVSFAQEGLWRTSGNGKGGVWRNVRSARPGHFKEADVLFGVRYVIS</sequence>
<dbReference type="EMBL" id="WNWR01000020">
    <property type="protein sequence ID" value="KAE9993813.1"/>
    <property type="molecule type" value="Genomic_DNA"/>
</dbReference>
<reference evidence="2 3" key="1">
    <citation type="submission" date="2019-07" db="EMBL/GenBank/DDBJ databases">
        <title>Venturia inaequalis Genome Resource.</title>
        <authorList>
            <person name="Lichtner F.J."/>
        </authorList>
    </citation>
    <scope>NUCLEOTIDE SEQUENCE [LARGE SCALE GENOMIC DNA]</scope>
    <source>
        <strain evidence="2 3">DMI_063113</strain>
    </source>
</reference>
<feature type="compositionally biased region" description="Basic and acidic residues" evidence="1">
    <location>
        <begin position="458"/>
        <end position="481"/>
    </location>
</feature>
<feature type="compositionally biased region" description="Basic and acidic residues" evidence="1">
    <location>
        <begin position="267"/>
        <end position="281"/>
    </location>
</feature>
<feature type="region of interest" description="Disordered" evidence="1">
    <location>
        <begin position="194"/>
        <end position="217"/>
    </location>
</feature>
<accession>A0A8H3VVS8</accession>
<feature type="region of interest" description="Disordered" evidence="1">
    <location>
        <begin position="740"/>
        <end position="809"/>
    </location>
</feature>
<feature type="compositionally biased region" description="Pro residues" evidence="1">
    <location>
        <begin position="518"/>
        <end position="527"/>
    </location>
</feature>
<name>A0A8H3VVS8_VENIN</name>
<feature type="compositionally biased region" description="Basic and acidic residues" evidence="1">
    <location>
        <begin position="662"/>
        <end position="677"/>
    </location>
</feature>
<comment type="caution">
    <text evidence="2">The sequence shown here is derived from an EMBL/GenBank/DDBJ whole genome shotgun (WGS) entry which is preliminary data.</text>
</comment>
<evidence type="ECO:0000313" key="2">
    <source>
        <dbReference type="EMBL" id="KAE9993813.1"/>
    </source>
</evidence>
<protein>
    <submittedName>
        <fullName evidence="2">Uncharacterized protein</fullName>
    </submittedName>
</protein>
<dbReference type="AlphaFoldDB" id="A0A8H3VVS8"/>
<organism evidence="2 3">
    <name type="scientific">Venturia inaequalis</name>
    <name type="common">Apple scab fungus</name>
    <dbReference type="NCBI Taxonomy" id="5025"/>
    <lineage>
        <taxon>Eukaryota</taxon>
        <taxon>Fungi</taxon>
        <taxon>Dikarya</taxon>
        <taxon>Ascomycota</taxon>
        <taxon>Pezizomycotina</taxon>
        <taxon>Dothideomycetes</taxon>
        <taxon>Pleosporomycetidae</taxon>
        <taxon>Venturiales</taxon>
        <taxon>Venturiaceae</taxon>
        <taxon>Venturia</taxon>
    </lineage>
</organism>
<dbReference type="Proteomes" id="UP000490939">
    <property type="component" value="Unassembled WGS sequence"/>
</dbReference>
<feature type="region of interest" description="Disordered" evidence="1">
    <location>
        <begin position="438"/>
        <end position="677"/>
    </location>
</feature>
<feature type="compositionally biased region" description="Low complexity" evidence="1">
    <location>
        <begin position="759"/>
        <end position="775"/>
    </location>
</feature>
<evidence type="ECO:0000256" key="1">
    <source>
        <dbReference type="SAM" id="MobiDB-lite"/>
    </source>
</evidence>
<evidence type="ECO:0000313" key="3">
    <source>
        <dbReference type="Proteomes" id="UP000490939"/>
    </source>
</evidence>
<feature type="region of interest" description="Disordered" evidence="1">
    <location>
        <begin position="255"/>
        <end position="282"/>
    </location>
</feature>
<keyword evidence="3" id="KW-1185">Reference proteome</keyword>